<reference evidence="1 2" key="1">
    <citation type="submission" date="2019-05" db="EMBL/GenBank/DDBJ databases">
        <title>Verrucobacter flavum gen. nov., sp. nov. a new member of the family Verrucomicrobiaceae.</title>
        <authorList>
            <person name="Szuroczki S."/>
            <person name="Abbaszade G."/>
            <person name="Szabo A."/>
            <person name="Felfoldi T."/>
            <person name="Schumann P."/>
            <person name="Boka K."/>
            <person name="Keki Z."/>
            <person name="Toumi M."/>
            <person name="Toth E."/>
        </authorList>
    </citation>
    <scope>NUCLEOTIDE SEQUENCE [LARGE SCALE GENOMIC DNA]</scope>
    <source>
        <strain evidence="1 2">MG-N-17</strain>
    </source>
</reference>
<dbReference type="Pfam" id="PF09438">
    <property type="entry name" value="DUF2017"/>
    <property type="match status" value="1"/>
</dbReference>
<dbReference type="OrthoDB" id="195058at2"/>
<dbReference type="RefSeq" id="WP_138084570.1">
    <property type="nucleotide sequence ID" value="NZ_VAUV01000002.1"/>
</dbReference>
<dbReference type="EMBL" id="VAUV01000002">
    <property type="protein sequence ID" value="TLD72215.1"/>
    <property type="molecule type" value="Genomic_DNA"/>
</dbReference>
<organism evidence="1 2">
    <name type="scientific">Phragmitibacter flavus</name>
    <dbReference type="NCBI Taxonomy" id="2576071"/>
    <lineage>
        <taxon>Bacteria</taxon>
        <taxon>Pseudomonadati</taxon>
        <taxon>Verrucomicrobiota</taxon>
        <taxon>Verrucomicrobiia</taxon>
        <taxon>Verrucomicrobiales</taxon>
        <taxon>Verrucomicrobiaceae</taxon>
        <taxon>Phragmitibacter</taxon>
    </lineage>
</organism>
<sequence length="185" mass="21404">MRLTLLKEQELWQLSDMEEVHVELLRQAADDASMTDCPEGRQRLFPSPVPQDQRLREGEFLEDWNEYVTGELDTQFAEDVGTLLADLDGVEIHHTADEEPIDPRYLVKVPLDHAGAWFSSLNQARLMLDLKYALHPDGEHLQLQLDAGLDEGETLHERLAAYMRYEFFALIQEWLVRQVMAADQE</sequence>
<keyword evidence="2" id="KW-1185">Reference proteome</keyword>
<name>A0A5R8KJV3_9BACT</name>
<comment type="caution">
    <text evidence="1">The sequence shown here is derived from an EMBL/GenBank/DDBJ whole genome shotgun (WGS) entry which is preliminary data.</text>
</comment>
<accession>A0A5R8KJV3</accession>
<dbReference type="Proteomes" id="UP000306196">
    <property type="component" value="Unassembled WGS sequence"/>
</dbReference>
<evidence type="ECO:0000313" key="2">
    <source>
        <dbReference type="Proteomes" id="UP000306196"/>
    </source>
</evidence>
<protein>
    <submittedName>
        <fullName evidence="1">DUF2017 family protein</fullName>
    </submittedName>
</protein>
<gene>
    <name evidence="1" type="ORF">FEM03_02335</name>
</gene>
<proteinExistence type="predicted"/>
<dbReference type="AlphaFoldDB" id="A0A5R8KJV3"/>
<evidence type="ECO:0000313" key="1">
    <source>
        <dbReference type="EMBL" id="TLD72215.1"/>
    </source>
</evidence>
<dbReference type="InterPro" id="IPR018561">
    <property type="entry name" value="AosR"/>
</dbReference>